<evidence type="ECO:0000256" key="2">
    <source>
        <dbReference type="ARBA" id="ARBA00022692"/>
    </source>
</evidence>
<keyword evidence="4 5" id="KW-0472">Membrane</keyword>
<feature type="transmembrane region" description="Helical" evidence="5">
    <location>
        <begin position="13"/>
        <end position="40"/>
    </location>
</feature>
<accession>H2Y7Y6</accession>
<name>H2Y7Y6_CIOSA</name>
<evidence type="ECO:0000256" key="5">
    <source>
        <dbReference type="SAM" id="Phobius"/>
    </source>
</evidence>
<evidence type="ECO:0000259" key="6">
    <source>
        <dbReference type="Pfam" id="PF13705"/>
    </source>
</evidence>
<dbReference type="Ensembl" id="ENSCSAVT00000001453.1">
    <property type="protein sequence ID" value="ENSCSAVP00000001434.1"/>
    <property type="gene ID" value="ENSCSAVG00000000812.1"/>
</dbReference>
<evidence type="ECO:0000313" key="8">
    <source>
        <dbReference type="Proteomes" id="UP000007875"/>
    </source>
</evidence>
<protein>
    <recommendedName>
        <fullName evidence="6">TRC8-like N-terminal domain-containing protein</fullName>
    </recommendedName>
</protein>
<dbReference type="AlphaFoldDB" id="H2Y7Y6"/>
<keyword evidence="8" id="KW-1185">Reference proteome</keyword>
<feature type="domain" description="TRC8-like N-terminal" evidence="6">
    <location>
        <begin position="6"/>
        <end position="191"/>
    </location>
</feature>
<organism evidence="7 8">
    <name type="scientific">Ciona savignyi</name>
    <name type="common">Pacific transparent sea squirt</name>
    <dbReference type="NCBI Taxonomy" id="51511"/>
    <lineage>
        <taxon>Eukaryota</taxon>
        <taxon>Metazoa</taxon>
        <taxon>Chordata</taxon>
        <taxon>Tunicata</taxon>
        <taxon>Ascidiacea</taxon>
        <taxon>Phlebobranchia</taxon>
        <taxon>Cionidae</taxon>
        <taxon>Ciona</taxon>
    </lineage>
</organism>
<evidence type="ECO:0000313" key="7">
    <source>
        <dbReference type="Ensembl" id="ENSCSAVP00000001434.1"/>
    </source>
</evidence>
<reference evidence="8" key="1">
    <citation type="submission" date="2003-08" db="EMBL/GenBank/DDBJ databases">
        <authorList>
            <person name="Birren B."/>
            <person name="Nusbaum C."/>
            <person name="Abebe A."/>
            <person name="Abouelleil A."/>
            <person name="Adekoya E."/>
            <person name="Ait-zahra M."/>
            <person name="Allen N."/>
            <person name="Allen T."/>
            <person name="An P."/>
            <person name="Anderson M."/>
            <person name="Anderson S."/>
            <person name="Arachchi H."/>
            <person name="Armbruster J."/>
            <person name="Bachantsang P."/>
            <person name="Baldwin J."/>
            <person name="Barry A."/>
            <person name="Bayul T."/>
            <person name="Blitshsteyn B."/>
            <person name="Bloom T."/>
            <person name="Blye J."/>
            <person name="Boguslavskiy L."/>
            <person name="Borowsky M."/>
            <person name="Boukhgalter B."/>
            <person name="Brunache A."/>
            <person name="Butler J."/>
            <person name="Calixte N."/>
            <person name="Calvo S."/>
            <person name="Camarata J."/>
            <person name="Campo K."/>
            <person name="Chang J."/>
            <person name="Cheshatsang Y."/>
            <person name="Citroen M."/>
            <person name="Collymore A."/>
            <person name="Considine T."/>
            <person name="Cook A."/>
            <person name="Cooke P."/>
            <person name="Corum B."/>
            <person name="Cuomo C."/>
            <person name="David R."/>
            <person name="Dawoe T."/>
            <person name="Degray S."/>
            <person name="Dodge S."/>
            <person name="Dooley K."/>
            <person name="Dorje P."/>
            <person name="Dorjee K."/>
            <person name="Dorris L."/>
            <person name="Duffey N."/>
            <person name="Dupes A."/>
            <person name="Elkins T."/>
            <person name="Engels R."/>
            <person name="Erickson J."/>
            <person name="Farina A."/>
            <person name="Faro S."/>
            <person name="Ferreira P."/>
            <person name="Fischer H."/>
            <person name="Fitzgerald M."/>
            <person name="Foley K."/>
            <person name="Gage D."/>
            <person name="Galagan J."/>
            <person name="Gearin G."/>
            <person name="Gnerre S."/>
            <person name="Gnirke A."/>
            <person name="Goyette A."/>
            <person name="Graham J."/>
            <person name="Grandbois E."/>
            <person name="Gyaltsen K."/>
            <person name="Hafez N."/>
            <person name="Hagopian D."/>
            <person name="Hagos B."/>
            <person name="Hall J."/>
            <person name="Hatcher B."/>
            <person name="Heller A."/>
            <person name="Higgins H."/>
            <person name="Honan T."/>
            <person name="Horn A."/>
            <person name="Houde N."/>
            <person name="Hughes L."/>
            <person name="Hulme W."/>
            <person name="Husby E."/>
            <person name="Iliev I."/>
            <person name="Jaffe D."/>
            <person name="Jones C."/>
            <person name="Kamal M."/>
            <person name="Kamat A."/>
            <person name="Kamvysselis M."/>
            <person name="Karlsson E."/>
            <person name="Kells C."/>
            <person name="Kieu A."/>
            <person name="Kisner P."/>
            <person name="Kodira C."/>
            <person name="Kulbokas E."/>
            <person name="Labutti K."/>
            <person name="Lama D."/>
            <person name="Landers T."/>
            <person name="Leger J."/>
            <person name="Levine S."/>
            <person name="Lewis D."/>
            <person name="Lewis T."/>
            <person name="Lindblad-toh K."/>
            <person name="Liu X."/>
            <person name="Lokyitsang T."/>
            <person name="Lokyitsang Y."/>
            <person name="Lucien O."/>
            <person name="Lui A."/>
            <person name="Ma L.J."/>
            <person name="Mabbitt R."/>
            <person name="Macdonald J."/>
            <person name="Maclean C."/>
            <person name="Major J."/>
            <person name="Manning J."/>
            <person name="Marabella R."/>
            <person name="Maru K."/>
            <person name="Matthews C."/>
            <person name="Mauceli E."/>
            <person name="Mccarthy M."/>
            <person name="Mcdonough S."/>
            <person name="Mcghee T."/>
            <person name="Meldrim J."/>
            <person name="Meneus L."/>
            <person name="Mesirov J."/>
            <person name="Mihalev A."/>
            <person name="Mihova T."/>
            <person name="Mikkelsen T."/>
            <person name="Mlenga V."/>
            <person name="Moru K."/>
            <person name="Mozes J."/>
            <person name="Mulrain L."/>
            <person name="Munson G."/>
            <person name="Naylor J."/>
            <person name="Newes C."/>
            <person name="Nguyen C."/>
            <person name="Nguyen N."/>
            <person name="Nguyen T."/>
            <person name="Nicol R."/>
            <person name="Nielsen C."/>
            <person name="Nizzari M."/>
            <person name="Norbu C."/>
            <person name="Norbu N."/>
            <person name="O'donnell P."/>
            <person name="Okoawo O."/>
            <person name="O'leary S."/>
            <person name="Omotosho B."/>
            <person name="O'neill K."/>
            <person name="Osman S."/>
            <person name="Parker S."/>
            <person name="Perrin D."/>
            <person name="Phunkhang P."/>
            <person name="Piqani B."/>
            <person name="Purcell S."/>
            <person name="Rachupka T."/>
            <person name="Ramasamy U."/>
            <person name="Rameau R."/>
            <person name="Ray V."/>
            <person name="Raymond C."/>
            <person name="Retta R."/>
            <person name="Richardson S."/>
            <person name="Rise C."/>
            <person name="Rodriguez J."/>
            <person name="Rogers J."/>
            <person name="Rogov P."/>
            <person name="Rutman M."/>
            <person name="Schupbach R."/>
            <person name="Seaman C."/>
            <person name="Settipalli S."/>
            <person name="Sharpe T."/>
            <person name="Sheridan J."/>
            <person name="Sherpa N."/>
            <person name="Shi J."/>
            <person name="Smirnov S."/>
            <person name="Smith C."/>
            <person name="Sougnez C."/>
            <person name="Spencer B."/>
            <person name="Stalker J."/>
            <person name="Stange-thomann N."/>
            <person name="Stavropoulos S."/>
            <person name="Stetson K."/>
            <person name="Stone C."/>
            <person name="Stone S."/>
            <person name="Stubbs M."/>
            <person name="Talamas J."/>
            <person name="Tchuinga P."/>
            <person name="Tenzing P."/>
            <person name="Tesfaye S."/>
            <person name="Theodore J."/>
            <person name="Thoulutsang Y."/>
            <person name="Topham K."/>
            <person name="Towey S."/>
            <person name="Tsamla T."/>
            <person name="Tsomo N."/>
            <person name="Vallee D."/>
            <person name="Vassiliev H."/>
            <person name="Venkataraman V."/>
            <person name="Vinson J."/>
            <person name="Vo A."/>
            <person name="Wade C."/>
            <person name="Wang S."/>
            <person name="Wangchuk T."/>
            <person name="Wangdi T."/>
            <person name="Whittaker C."/>
            <person name="Wilkinson J."/>
            <person name="Wu Y."/>
            <person name="Wyman D."/>
            <person name="Yadav S."/>
            <person name="Yang S."/>
            <person name="Yang X."/>
            <person name="Yeager S."/>
            <person name="Yee E."/>
            <person name="Young G."/>
            <person name="Zainoun J."/>
            <person name="Zembeck L."/>
            <person name="Zimmer A."/>
            <person name="Zody M."/>
            <person name="Lander E."/>
        </authorList>
    </citation>
    <scope>NUCLEOTIDE SEQUENCE [LARGE SCALE GENOMIC DNA]</scope>
</reference>
<keyword evidence="2 5" id="KW-0812">Transmembrane</keyword>
<dbReference type="GO" id="GO:0016020">
    <property type="term" value="C:membrane"/>
    <property type="evidence" value="ECO:0007669"/>
    <property type="project" value="UniProtKB-SubCell"/>
</dbReference>
<dbReference type="InterPro" id="IPR025754">
    <property type="entry name" value="TRC8_N_dom"/>
</dbReference>
<sequence>MIPWLACNFTCDVLVVLLKASVCISLAVLVGYLVQIAAVLHNHMKQLIFKSNTIVALFGWQGVVEWARGEYQIQTLLITCWCLRYGVQVYANLHKQLELNTMGSDVFKVLQIDLWDILNKTQYSTILLIAVVQCMNTSINLFGFVCIVKEVIKFQYFLIRSWLHCSFTDHPPDSVSGPLTGAIDGITFLIMS</sequence>
<keyword evidence="3 5" id="KW-1133">Transmembrane helix</keyword>
<evidence type="ECO:0000256" key="4">
    <source>
        <dbReference type="ARBA" id="ARBA00023136"/>
    </source>
</evidence>
<dbReference type="InParanoid" id="H2Y7Y6"/>
<proteinExistence type="predicted"/>
<evidence type="ECO:0000256" key="1">
    <source>
        <dbReference type="ARBA" id="ARBA00004141"/>
    </source>
</evidence>
<dbReference type="HOGENOM" id="CLU_1418106_0_0_1"/>
<reference evidence="7" key="2">
    <citation type="submission" date="2025-08" db="UniProtKB">
        <authorList>
            <consortium name="Ensembl"/>
        </authorList>
    </citation>
    <scope>IDENTIFICATION</scope>
</reference>
<dbReference type="Pfam" id="PF13705">
    <property type="entry name" value="TRC8_N"/>
    <property type="match status" value="1"/>
</dbReference>
<reference evidence="7" key="3">
    <citation type="submission" date="2025-09" db="UniProtKB">
        <authorList>
            <consortium name="Ensembl"/>
        </authorList>
    </citation>
    <scope>IDENTIFICATION</scope>
</reference>
<comment type="subcellular location">
    <subcellularLocation>
        <location evidence="1">Membrane</location>
        <topology evidence="1">Multi-pass membrane protein</topology>
    </subcellularLocation>
</comment>
<dbReference type="Proteomes" id="UP000007875">
    <property type="component" value="Unassembled WGS sequence"/>
</dbReference>
<evidence type="ECO:0000256" key="3">
    <source>
        <dbReference type="ARBA" id="ARBA00022989"/>
    </source>
</evidence>